<dbReference type="AlphaFoldDB" id="A0A944GUE5"/>
<organism evidence="3 4">
    <name type="scientific">Roseibium polysiphoniae</name>
    <dbReference type="NCBI Taxonomy" id="2571221"/>
    <lineage>
        <taxon>Bacteria</taxon>
        <taxon>Pseudomonadati</taxon>
        <taxon>Pseudomonadota</taxon>
        <taxon>Alphaproteobacteria</taxon>
        <taxon>Hyphomicrobiales</taxon>
        <taxon>Stappiaceae</taxon>
        <taxon>Roseibium</taxon>
    </lineage>
</organism>
<protein>
    <submittedName>
        <fullName evidence="3">DUF1127 domain-containing protein</fullName>
    </submittedName>
</protein>
<evidence type="ECO:0000259" key="2">
    <source>
        <dbReference type="Pfam" id="PF06568"/>
    </source>
</evidence>
<accession>A0A944GUE5</accession>
<proteinExistence type="predicted"/>
<gene>
    <name evidence="3" type="ORF">DYI23_14640</name>
</gene>
<reference evidence="3" key="1">
    <citation type="submission" date="2018-08" db="EMBL/GenBank/DDBJ databases">
        <authorList>
            <person name="Jin W."/>
            <person name="Wang H."/>
            <person name="Yang Y."/>
            <person name="Li M."/>
            <person name="Liu J."/>
        </authorList>
    </citation>
    <scope>NUCLEOTIDE SEQUENCE</scope>
    <source>
        <strain evidence="3">AESS21</strain>
    </source>
</reference>
<name>A0A944GUE5_9HYPH</name>
<dbReference type="EMBL" id="QTKU01000003">
    <property type="protein sequence ID" value="MBS8261460.1"/>
    <property type="molecule type" value="Genomic_DNA"/>
</dbReference>
<evidence type="ECO:0000256" key="1">
    <source>
        <dbReference type="SAM" id="MobiDB-lite"/>
    </source>
</evidence>
<feature type="domain" description="YjiS-like" evidence="2">
    <location>
        <begin position="18"/>
        <end position="52"/>
    </location>
</feature>
<evidence type="ECO:0000313" key="3">
    <source>
        <dbReference type="EMBL" id="MBS8261460.1"/>
    </source>
</evidence>
<feature type="region of interest" description="Disordered" evidence="1">
    <location>
        <begin position="82"/>
        <end position="110"/>
    </location>
</feature>
<reference evidence="3" key="2">
    <citation type="journal article" date="2021" name="Microorganisms">
        <title>Bacterial Dimethylsulfoniopropionate Biosynthesis in the East China Sea.</title>
        <authorList>
            <person name="Liu J."/>
            <person name="Zhang Y."/>
            <person name="Liu J."/>
            <person name="Zhong H."/>
            <person name="Williams B.T."/>
            <person name="Zheng Y."/>
            <person name="Curson A.R.J."/>
            <person name="Sun C."/>
            <person name="Sun H."/>
            <person name="Song D."/>
            <person name="Wagner Mackenzie B."/>
            <person name="Bermejo Martinez A."/>
            <person name="Todd J.D."/>
            <person name="Zhang X.H."/>
        </authorList>
    </citation>
    <scope>NUCLEOTIDE SEQUENCE</scope>
    <source>
        <strain evidence="3">AESS21</strain>
    </source>
</reference>
<dbReference type="Proteomes" id="UP000705379">
    <property type="component" value="Unassembled WGS sequence"/>
</dbReference>
<dbReference type="Pfam" id="PF06568">
    <property type="entry name" value="YjiS-like"/>
    <property type="match status" value="1"/>
</dbReference>
<dbReference type="InterPro" id="IPR009506">
    <property type="entry name" value="YjiS-like"/>
</dbReference>
<comment type="caution">
    <text evidence="3">The sequence shown here is derived from an EMBL/GenBank/DDBJ whole genome shotgun (WGS) entry which is preliminary data.</text>
</comment>
<evidence type="ECO:0000313" key="4">
    <source>
        <dbReference type="Proteomes" id="UP000705379"/>
    </source>
</evidence>
<dbReference type="RefSeq" id="WP_213216829.1">
    <property type="nucleotide sequence ID" value="NZ_JBDWBU010000171.1"/>
</dbReference>
<sequence>MSYRTHISLTAILGASVTRVWRLLSNRQKVNCLHNLTDAQLHDIGLTRSDVRRASQISFLVDPTRVLNSWARERSLAALLPDPKPVLQSPPLGDPKFTDMTSCPAPRLAA</sequence>